<comment type="caution">
    <text evidence="2">The sequence shown here is derived from an EMBL/GenBank/DDBJ whole genome shotgun (WGS) entry which is preliminary data.</text>
</comment>
<dbReference type="Proteomes" id="UP000403266">
    <property type="component" value="Unassembled WGS sequence"/>
</dbReference>
<proteinExistence type="predicted"/>
<dbReference type="InterPro" id="IPR003615">
    <property type="entry name" value="HNH_nuc"/>
</dbReference>
<evidence type="ECO:0000313" key="2">
    <source>
        <dbReference type="EMBL" id="MPR31335.1"/>
    </source>
</evidence>
<accession>A0A5N7MWJ1</accession>
<name>A0A5N7MWJ1_9HYPH</name>
<dbReference type="Pfam" id="PF13391">
    <property type="entry name" value="HNH_2"/>
    <property type="match status" value="1"/>
</dbReference>
<gene>
    <name evidence="2" type="ORF">FS320_42280</name>
</gene>
<keyword evidence="2" id="KW-0378">Hydrolase</keyword>
<keyword evidence="2" id="KW-0540">Nuclease</keyword>
<dbReference type="GO" id="GO:0004519">
    <property type="term" value="F:endonuclease activity"/>
    <property type="evidence" value="ECO:0007669"/>
    <property type="project" value="UniProtKB-KW"/>
</dbReference>
<keyword evidence="2" id="KW-0255">Endonuclease</keyword>
<organism evidence="2 3">
    <name type="scientific">Microvirga tunisiensis</name>
    <dbReference type="NCBI Taxonomy" id="2108360"/>
    <lineage>
        <taxon>Bacteria</taxon>
        <taxon>Pseudomonadati</taxon>
        <taxon>Pseudomonadota</taxon>
        <taxon>Alphaproteobacteria</taxon>
        <taxon>Hyphomicrobiales</taxon>
        <taxon>Methylobacteriaceae</taxon>
        <taxon>Microvirga</taxon>
    </lineage>
</organism>
<sequence>MTYWWVNHKQTYRQEVEGQYIWSPKTKSNGSRNQSYDNLRLVVPGDLVFSYAGAQIRQLGIVTRPAVSSPKPPEFGSAGTNWAQDGWMVPIEWHALPQPLRPKEFIGEIRPYLPEKYAPLNAEGDGYQHVYLAAVPDAMAAVLLARLGAWGVDVLRIARGAGDDDGAVRRVDDALETEIQSDLGLDETTRRAVIEARRGQGRFRLNVEAVEQACRVTGVTDPRLLRASHIKPWRSCTTSAERLDGNNGLLLCPNVDHLFDRGYISFQNDGRILVSPLIDANQIARLGVSTAPPLNVGAFSSGQASYLAFHRESVFLHGR</sequence>
<protein>
    <submittedName>
        <fullName evidence="2">HNH endonuclease</fullName>
    </submittedName>
</protein>
<reference evidence="2 3" key="1">
    <citation type="journal article" date="2019" name="Syst. Appl. Microbiol.">
        <title>Microvirga tunisiensis sp. nov., a root nodule symbiotic bacterium isolated from Lupinus micranthus and L. luteus grown in Northern Tunisia.</title>
        <authorList>
            <person name="Msaddak A."/>
            <person name="Rejili M."/>
            <person name="Duran D."/>
            <person name="Mars M."/>
            <person name="Palacios J.M."/>
            <person name="Ruiz-Argueso T."/>
            <person name="Rey L."/>
            <person name="Imperial J."/>
        </authorList>
    </citation>
    <scope>NUCLEOTIDE SEQUENCE [LARGE SCALE GENOMIC DNA]</scope>
    <source>
        <strain evidence="2 3">Lmie10</strain>
    </source>
</reference>
<dbReference type="OrthoDB" id="9811869at2"/>
<dbReference type="AlphaFoldDB" id="A0A5N7MWJ1"/>
<keyword evidence="3" id="KW-1185">Reference proteome</keyword>
<feature type="domain" description="HNH nuclease" evidence="1">
    <location>
        <begin position="214"/>
        <end position="267"/>
    </location>
</feature>
<evidence type="ECO:0000313" key="3">
    <source>
        <dbReference type="Proteomes" id="UP000403266"/>
    </source>
</evidence>
<evidence type="ECO:0000259" key="1">
    <source>
        <dbReference type="Pfam" id="PF13391"/>
    </source>
</evidence>
<dbReference type="EMBL" id="VOSK01000634">
    <property type="protein sequence ID" value="MPR31335.1"/>
    <property type="molecule type" value="Genomic_DNA"/>
</dbReference>